<dbReference type="Proteomes" id="UP000616151">
    <property type="component" value="Unassembled WGS sequence"/>
</dbReference>
<evidence type="ECO:0000313" key="1">
    <source>
        <dbReference type="EMBL" id="MBK1866079.1"/>
    </source>
</evidence>
<dbReference type="EMBL" id="JAENHL010000006">
    <property type="protein sequence ID" value="MBK1866079.1"/>
    <property type="molecule type" value="Genomic_DNA"/>
</dbReference>
<name>A0ACC5R085_9HYPH</name>
<proteinExistence type="predicted"/>
<reference evidence="1" key="1">
    <citation type="submission" date="2021-01" db="EMBL/GenBank/DDBJ databases">
        <authorList>
            <person name="Sun Q."/>
        </authorList>
    </citation>
    <scope>NUCLEOTIDE SEQUENCE</scope>
    <source>
        <strain evidence="1">YIM B02566</strain>
    </source>
</reference>
<protein>
    <submittedName>
        <fullName evidence="1">Glutamine synthetase</fullName>
    </submittedName>
</protein>
<accession>A0ACC5R085</accession>
<organism evidence="1 2">
    <name type="scientific">Taklimakanibacter albus</name>
    <dbReference type="NCBI Taxonomy" id="2800327"/>
    <lineage>
        <taxon>Bacteria</taxon>
        <taxon>Pseudomonadati</taxon>
        <taxon>Pseudomonadota</taxon>
        <taxon>Alphaproteobacteria</taxon>
        <taxon>Hyphomicrobiales</taxon>
        <taxon>Aestuariivirgaceae</taxon>
        <taxon>Taklimakanibacter</taxon>
    </lineage>
</organism>
<gene>
    <name evidence="1" type="ORF">JHL16_06910</name>
</gene>
<evidence type="ECO:0000313" key="2">
    <source>
        <dbReference type="Proteomes" id="UP000616151"/>
    </source>
</evidence>
<comment type="caution">
    <text evidence="1">The sequence shown here is derived from an EMBL/GenBank/DDBJ whole genome shotgun (WGS) entry which is preliminary data.</text>
</comment>
<keyword evidence="2" id="KW-1185">Reference proteome</keyword>
<sequence>MNSQATRRGPGVAYLCWTDIVGMVRCRGVPESRLEKVRSTGLGWAAAGLALTTFEQPASNPWGPMSEVRQVPVPGTETHIDIWDDAPPLTMILCRALDQSGEPWDCCPRQFLATAIDEFHSLTGLTIHAAMEHEFTLLDTGFDETVSFSLEQMRRVATFLEDLSEALDQAKLDVETIEPEAGRRQYEISCGPAPALTAADRAVVAREIIREVARRRGYCATFSPKPFPGKIGSGAHLHFSFVNRAGENVTFDRNGPAMLSRSAAGFAGGVIRHLKALAPFYASSPVSYLRLGPSNWSCGYTSFGVQNREAALRVCPPPVIAGQDRHRSFNLEFRPLDATANPYLALGSLIRAGIAGIRGDLPAPRTLECDPASLSEADRRSMGIEALPSSLDTALSSLASDSLASSWMSANLNSVFHSVLTKEADLARPLSPEDLCRRYVRIY</sequence>